<keyword evidence="1" id="KW-0812">Transmembrane</keyword>
<dbReference type="OrthoDB" id="2089744at201174"/>
<feature type="transmembrane region" description="Helical" evidence="1">
    <location>
        <begin position="12"/>
        <end position="32"/>
    </location>
</feature>
<organism evidence="2 3">
    <name type="scientific">Corynebacterium pseudopelargi</name>
    <dbReference type="NCBI Taxonomy" id="2080757"/>
    <lineage>
        <taxon>Bacteria</taxon>
        <taxon>Bacillati</taxon>
        <taxon>Actinomycetota</taxon>
        <taxon>Actinomycetes</taxon>
        <taxon>Mycobacteriales</taxon>
        <taxon>Corynebacteriaceae</taxon>
        <taxon>Corynebacterium</taxon>
    </lineage>
</organism>
<accession>A0A3G6IW84</accession>
<keyword evidence="3" id="KW-1185">Reference proteome</keyword>
<dbReference type="RefSeq" id="WP_123959073.1">
    <property type="nucleotide sequence ID" value="NZ_CP033898.1"/>
</dbReference>
<dbReference type="Proteomes" id="UP000271426">
    <property type="component" value="Chromosome"/>
</dbReference>
<protein>
    <recommendedName>
        <fullName evidence="4">DUF4405 domain-containing protein</fullName>
    </recommendedName>
</protein>
<dbReference type="KEGG" id="cpso:CPPEL_00365"/>
<gene>
    <name evidence="2" type="ORF">CPPEL_00365</name>
</gene>
<dbReference type="EMBL" id="CP033898">
    <property type="protein sequence ID" value="AZA08224.1"/>
    <property type="molecule type" value="Genomic_DNA"/>
</dbReference>
<evidence type="ECO:0000313" key="2">
    <source>
        <dbReference type="EMBL" id="AZA08224.1"/>
    </source>
</evidence>
<sequence>MKKRPLRIVFDFVLGIAGLYGFAWLAINYLGLGYAQEYDGVKDLWLKLAGLFTLLFILWHIYLWLSSKKKKPES</sequence>
<reference evidence="2 3" key="1">
    <citation type="submission" date="2018-11" db="EMBL/GenBank/DDBJ databases">
        <authorList>
            <person name="Kleinhagauer T."/>
            <person name="Glaeser S.P."/>
            <person name="Spergser J."/>
            <person name="Ruckert C."/>
            <person name="Kaempfer P."/>
            <person name="Busse H.-J."/>
        </authorList>
    </citation>
    <scope>NUCLEOTIDE SEQUENCE [LARGE SCALE GENOMIC DNA]</scope>
    <source>
        <strain evidence="2 3">812CH</strain>
    </source>
</reference>
<evidence type="ECO:0008006" key="4">
    <source>
        <dbReference type="Google" id="ProtNLM"/>
    </source>
</evidence>
<proteinExistence type="predicted"/>
<name>A0A3G6IW84_9CORY</name>
<dbReference type="AlphaFoldDB" id="A0A3G6IW84"/>
<keyword evidence="1" id="KW-0472">Membrane</keyword>
<feature type="transmembrane region" description="Helical" evidence="1">
    <location>
        <begin position="44"/>
        <end position="65"/>
    </location>
</feature>
<keyword evidence="1" id="KW-1133">Transmembrane helix</keyword>
<evidence type="ECO:0000256" key="1">
    <source>
        <dbReference type="SAM" id="Phobius"/>
    </source>
</evidence>
<evidence type="ECO:0000313" key="3">
    <source>
        <dbReference type="Proteomes" id="UP000271426"/>
    </source>
</evidence>